<evidence type="ECO:0000256" key="2">
    <source>
        <dbReference type="ARBA" id="ARBA00022490"/>
    </source>
</evidence>
<evidence type="ECO:0000256" key="1">
    <source>
        <dbReference type="ARBA" id="ARBA00004496"/>
    </source>
</evidence>
<dbReference type="STRING" id="6412.T1G7I7"/>
<dbReference type="eggNOG" id="KOG0117">
    <property type="taxonomic scope" value="Eukaryota"/>
</dbReference>
<dbReference type="FunFam" id="3.30.70.330:FF:000022">
    <property type="entry name" value="APOBEC1 complementation factor isoform X1"/>
    <property type="match status" value="1"/>
</dbReference>
<dbReference type="CDD" id="cd12250">
    <property type="entry name" value="RRM2_hnRNPR_like"/>
    <property type="match status" value="1"/>
</dbReference>
<dbReference type="PANTHER" id="PTHR21245">
    <property type="entry name" value="HETEROGENEOUS NUCLEAR RIBONUCLEOPROTEIN"/>
    <property type="match status" value="1"/>
</dbReference>
<feature type="domain" description="RRM" evidence="6">
    <location>
        <begin position="1"/>
        <end position="46"/>
    </location>
</feature>
<dbReference type="CTD" id="20217034"/>
<sequence length="212" mass="24087">MDFSNSNRGYCFVTYTNKEDAKRAIVEMNNYEIRPGQRLGVCASVDNCRLFVGGIPKEKTKAEILSEIELVTVGVKDVIVYTDIYDKSKNRGFAFVEYNTHRDAAMARRKLVPGRIKLFGCTIAVDWAEPEREVSDDVMLMVKVLYVRNLLSGTTEETLRNVFDVAVGRTGSVKQIKKIRDYAFIHFENRHDAEKALAVVNGVIILLFINYC</sequence>
<comment type="subcellular location">
    <subcellularLocation>
        <location evidence="1">Cytoplasm</location>
    </subcellularLocation>
</comment>
<dbReference type="HOGENOM" id="CLU_022960_4_0_1"/>
<gene>
    <name evidence="8" type="primary">20217034</name>
    <name evidence="7" type="ORF">HELRODRAFT_89884</name>
</gene>
<evidence type="ECO:0000313" key="7">
    <source>
        <dbReference type="EMBL" id="ESN92124.1"/>
    </source>
</evidence>
<dbReference type="InterPro" id="IPR006535">
    <property type="entry name" value="HnRNP_R/Q_splicing_fac"/>
</dbReference>
<dbReference type="SUPFAM" id="SSF54928">
    <property type="entry name" value="RNA-binding domain, RBD"/>
    <property type="match status" value="2"/>
</dbReference>
<keyword evidence="2" id="KW-0963">Cytoplasm</keyword>
<proteinExistence type="predicted"/>
<keyword evidence="3" id="KW-0677">Repeat</keyword>
<dbReference type="GO" id="GO:0003723">
    <property type="term" value="F:RNA binding"/>
    <property type="evidence" value="ECO:0007669"/>
    <property type="project" value="UniProtKB-UniRule"/>
</dbReference>
<dbReference type="InterPro" id="IPR035979">
    <property type="entry name" value="RBD_domain_sf"/>
</dbReference>
<dbReference type="Gene3D" id="3.30.70.330">
    <property type="match status" value="3"/>
</dbReference>
<keyword evidence="4 5" id="KW-0694">RNA-binding</keyword>
<reference evidence="9" key="1">
    <citation type="submission" date="2012-12" db="EMBL/GenBank/DDBJ databases">
        <authorList>
            <person name="Hellsten U."/>
            <person name="Grimwood J."/>
            <person name="Chapman J.A."/>
            <person name="Shapiro H."/>
            <person name="Aerts A."/>
            <person name="Otillar R.P."/>
            <person name="Terry A.Y."/>
            <person name="Boore J.L."/>
            <person name="Simakov O."/>
            <person name="Marletaz F."/>
            <person name="Cho S.-J."/>
            <person name="Edsinger-Gonzales E."/>
            <person name="Havlak P."/>
            <person name="Kuo D.-H."/>
            <person name="Larsson T."/>
            <person name="Lv J."/>
            <person name="Arendt D."/>
            <person name="Savage R."/>
            <person name="Osoegawa K."/>
            <person name="de Jong P."/>
            <person name="Lindberg D.R."/>
            <person name="Seaver E.C."/>
            <person name="Weisblat D.A."/>
            <person name="Putnam N.H."/>
            <person name="Grigoriev I.V."/>
            <person name="Rokhsar D.S."/>
        </authorList>
    </citation>
    <scope>NUCLEOTIDE SEQUENCE</scope>
</reference>
<dbReference type="GO" id="GO:0005737">
    <property type="term" value="C:cytoplasm"/>
    <property type="evidence" value="ECO:0007669"/>
    <property type="project" value="UniProtKB-SubCell"/>
</dbReference>
<protein>
    <recommendedName>
        <fullName evidence="6">RRM domain-containing protein</fullName>
    </recommendedName>
</protein>
<organism evidence="8 9">
    <name type="scientific">Helobdella robusta</name>
    <name type="common">Californian leech</name>
    <dbReference type="NCBI Taxonomy" id="6412"/>
    <lineage>
        <taxon>Eukaryota</taxon>
        <taxon>Metazoa</taxon>
        <taxon>Spiralia</taxon>
        <taxon>Lophotrochozoa</taxon>
        <taxon>Annelida</taxon>
        <taxon>Clitellata</taxon>
        <taxon>Hirudinea</taxon>
        <taxon>Rhynchobdellida</taxon>
        <taxon>Glossiphoniidae</taxon>
        <taxon>Helobdella</taxon>
    </lineage>
</organism>
<dbReference type="SMART" id="SM00360">
    <property type="entry name" value="RRM"/>
    <property type="match status" value="2"/>
</dbReference>
<dbReference type="RefSeq" id="XP_009029738.1">
    <property type="nucleotide sequence ID" value="XM_009031490.1"/>
</dbReference>
<evidence type="ECO:0000256" key="5">
    <source>
        <dbReference type="PROSITE-ProRule" id="PRU00176"/>
    </source>
</evidence>
<evidence type="ECO:0000313" key="9">
    <source>
        <dbReference type="Proteomes" id="UP000015101"/>
    </source>
</evidence>
<feature type="domain" description="RRM" evidence="6">
    <location>
        <begin position="48"/>
        <end position="130"/>
    </location>
</feature>
<reference evidence="8" key="3">
    <citation type="submission" date="2015-06" db="UniProtKB">
        <authorList>
            <consortium name="EnsemblMetazoa"/>
        </authorList>
    </citation>
    <scope>IDENTIFICATION</scope>
</reference>
<dbReference type="OMA" id="VEWAYRE"/>
<evidence type="ECO:0000259" key="6">
    <source>
        <dbReference type="PROSITE" id="PS50102"/>
    </source>
</evidence>
<feature type="domain" description="RRM" evidence="6">
    <location>
        <begin position="143"/>
        <end position="212"/>
    </location>
</feature>
<dbReference type="PROSITE" id="PS50102">
    <property type="entry name" value="RRM"/>
    <property type="match status" value="3"/>
</dbReference>
<keyword evidence="9" id="KW-1185">Reference proteome</keyword>
<dbReference type="Pfam" id="PF00076">
    <property type="entry name" value="RRM_1"/>
    <property type="match status" value="3"/>
</dbReference>
<dbReference type="Proteomes" id="UP000015101">
    <property type="component" value="Unassembled WGS sequence"/>
</dbReference>
<dbReference type="OrthoDB" id="3800936at2759"/>
<dbReference type="NCBIfam" id="TIGR01648">
    <property type="entry name" value="hnRNP-R-Q"/>
    <property type="match status" value="1"/>
</dbReference>
<evidence type="ECO:0000256" key="3">
    <source>
        <dbReference type="ARBA" id="ARBA00022737"/>
    </source>
</evidence>
<evidence type="ECO:0000313" key="8">
    <source>
        <dbReference type="EnsemblMetazoa" id="HelroP89884"/>
    </source>
</evidence>
<dbReference type="AlphaFoldDB" id="T1G7I7"/>
<reference evidence="7 9" key="2">
    <citation type="journal article" date="2013" name="Nature">
        <title>Insights into bilaterian evolution from three spiralian genomes.</title>
        <authorList>
            <person name="Simakov O."/>
            <person name="Marletaz F."/>
            <person name="Cho S.J."/>
            <person name="Edsinger-Gonzales E."/>
            <person name="Havlak P."/>
            <person name="Hellsten U."/>
            <person name="Kuo D.H."/>
            <person name="Larsson T."/>
            <person name="Lv J."/>
            <person name="Arendt D."/>
            <person name="Savage R."/>
            <person name="Osoegawa K."/>
            <person name="de Jong P."/>
            <person name="Grimwood J."/>
            <person name="Chapman J.A."/>
            <person name="Shapiro H."/>
            <person name="Aerts A."/>
            <person name="Otillar R.P."/>
            <person name="Terry A.Y."/>
            <person name="Boore J.L."/>
            <person name="Grigoriev I.V."/>
            <person name="Lindberg D.R."/>
            <person name="Seaver E.C."/>
            <person name="Weisblat D.A."/>
            <person name="Putnam N.H."/>
            <person name="Rokhsar D.S."/>
        </authorList>
    </citation>
    <scope>NUCLEOTIDE SEQUENCE</scope>
</reference>
<dbReference type="InterPro" id="IPR012677">
    <property type="entry name" value="Nucleotide-bd_a/b_plait_sf"/>
</dbReference>
<accession>T1G7I7</accession>
<dbReference type="InterPro" id="IPR000504">
    <property type="entry name" value="RRM_dom"/>
</dbReference>
<dbReference type="KEGG" id="hro:HELRODRAFT_89884"/>
<dbReference type="EnsemblMetazoa" id="HelroT89884">
    <property type="protein sequence ID" value="HelroP89884"/>
    <property type="gene ID" value="HelroG89884"/>
</dbReference>
<evidence type="ECO:0000256" key="4">
    <source>
        <dbReference type="ARBA" id="ARBA00022884"/>
    </source>
</evidence>
<dbReference type="InParanoid" id="T1G7I7"/>
<name>T1G7I7_HELRO</name>
<dbReference type="GeneID" id="20217034"/>
<dbReference type="EMBL" id="KB097667">
    <property type="protein sequence ID" value="ESN92124.1"/>
    <property type="molecule type" value="Genomic_DNA"/>
</dbReference>
<dbReference type="EMBL" id="AMQM01007788">
    <property type="status" value="NOT_ANNOTATED_CDS"/>
    <property type="molecule type" value="Genomic_DNA"/>
</dbReference>